<sequence length="136" mass="14243">MLEVLPGIGLDHARFGESRSSHRERLGSYEAFERVPGAGLADIYAGGMIMLSYDELDRLVFIEIGGETAVSLGGTQLTGRPLAAVLEELTQGGFTVEFDGDSSYAISSTEVELFTSSPDDLDEPAGGVSIAPAGGE</sequence>
<proteinExistence type="predicted"/>
<evidence type="ECO:0000313" key="3">
    <source>
        <dbReference type="Proteomes" id="UP000267804"/>
    </source>
</evidence>
<reference evidence="2 3" key="1">
    <citation type="submission" date="2017-10" db="EMBL/GenBank/DDBJ databases">
        <title>Integration of genomic and chemical information greatly accelerates assignment of the full stereostructure of myelolactone, a potent inhibitor of myeloma from a marine-derived Micromonospora.</title>
        <authorList>
            <person name="Kim M.C."/>
            <person name="Machado H."/>
            <person name="Jensen P.R."/>
            <person name="Fenical W."/>
        </authorList>
    </citation>
    <scope>NUCLEOTIDE SEQUENCE [LARGE SCALE GENOMIC DNA]</scope>
    <source>
        <strain evidence="2 3">CNY-010</strain>
    </source>
</reference>
<feature type="region of interest" description="Disordered" evidence="1">
    <location>
        <begin position="115"/>
        <end position="136"/>
    </location>
</feature>
<dbReference type="EMBL" id="CP024087">
    <property type="protein sequence ID" value="AYF29415.1"/>
    <property type="molecule type" value="Genomic_DNA"/>
</dbReference>
<evidence type="ECO:0000256" key="1">
    <source>
        <dbReference type="SAM" id="MobiDB-lite"/>
    </source>
</evidence>
<dbReference type="Proteomes" id="UP000267804">
    <property type="component" value="Chromosome"/>
</dbReference>
<accession>A0A386WLW8</accession>
<evidence type="ECO:0000313" key="2">
    <source>
        <dbReference type="EMBL" id="AYF29415.1"/>
    </source>
</evidence>
<dbReference type="AlphaFoldDB" id="A0A386WLW8"/>
<gene>
    <name evidence="2" type="ORF">CSH63_18470</name>
</gene>
<dbReference type="RefSeq" id="WP_120571369.1">
    <property type="nucleotide sequence ID" value="NZ_CP024087.1"/>
</dbReference>
<protein>
    <submittedName>
        <fullName evidence="2">Uncharacterized protein</fullName>
    </submittedName>
</protein>
<dbReference type="KEGG" id="mtua:CSH63_18470"/>
<name>A0A386WLW8_9ACTN</name>
<organism evidence="2 3">
    <name type="scientific">Micromonospora tulbaghiae</name>
    <dbReference type="NCBI Taxonomy" id="479978"/>
    <lineage>
        <taxon>Bacteria</taxon>
        <taxon>Bacillati</taxon>
        <taxon>Actinomycetota</taxon>
        <taxon>Actinomycetes</taxon>
        <taxon>Micromonosporales</taxon>
        <taxon>Micromonosporaceae</taxon>
        <taxon>Micromonospora</taxon>
    </lineage>
</organism>